<keyword evidence="5" id="KW-0964">Secreted</keyword>
<reference evidence="11 12" key="1">
    <citation type="journal article" date="2015" name="Proc. Natl. Acad. Sci. U.S.A.">
        <title>Expanded metabolic versatility of ubiquitous nitrite-oxidizing bacteria from the genus Nitrospira.</title>
        <authorList>
            <person name="Koch H."/>
            <person name="Lucker S."/>
            <person name="Albertsen M."/>
            <person name="Kitzinger K."/>
            <person name="Herbold C."/>
            <person name="Spieck E."/>
            <person name="Nielsen P.H."/>
            <person name="Wagner M."/>
            <person name="Daims H."/>
        </authorList>
    </citation>
    <scope>NUCLEOTIDE SEQUENCE [LARGE SCALE GENOMIC DNA]</scope>
    <source>
        <strain evidence="11 12">NSP M-1</strain>
    </source>
</reference>
<dbReference type="InterPro" id="IPR001444">
    <property type="entry name" value="Flag_bb_rod_N"/>
</dbReference>
<evidence type="ECO:0000256" key="1">
    <source>
        <dbReference type="ARBA" id="ARBA00004365"/>
    </source>
</evidence>
<dbReference type="AlphaFoldDB" id="A0A0K2GCB9"/>
<dbReference type="InterPro" id="IPR053927">
    <property type="entry name" value="FlgK_helical"/>
</dbReference>
<evidence type="ECO:0000256" key="7">
    <source>
        <dbReference type="SAM" id="Coils"/>
    </source>
</evidence>
<evidence type="ECO:0000256" key="2">
    <source>
        <dbReference type="ARBA" id="ARBA00004613"/>
    </source>
</evidence>
<dbReference type="RefSeq" id="WP_053379740.1">
    <property type="nucleotide sequence ID" value="NZ_CP011801.1"/>
</dbReference>
<name>A0A0K2GCB9_NITMO</name>
<accession>A0A0K2GCB9</accession>
<comment type="similarity">
    <text evidence="3">Belongs to the flagella basal body rod proteins family.</text>
</comment>
<feature type="domain" description="Flagellar basal-body/hook protein C-terminal" evidence="9">
    <location>
        <begin position="634"/>
        <end position="672"/>
    </location>
</feature>
<feature type="coiled-coil region" evidence="7">
    <location>
        <begin position="159"/>
        <end position="210"/>
    </location>
</feature>
<evidence type="ECO:0000313" key="12">
    <source>
        <dbReference type="Proteomes" id="UP000069205"/>
    </source>
</evidence>
<dbReference type="Pfam" id="PF00460">
    <property type="entry name" value="Flg_bb_rod"/>
    <property type="match status" value="1"/>
</dbReference>
<dbReference type="InterPro" id="IPR002371">
    <property type="entry name" value="FlgK"/>
</dbReference>
<dbReference type="Pfam" id="PF06429">
    <property type="entry name" value="Flg_bbr_C"/>
    <property type="match status" value="1"/>
</dbReference>
<organism evidence="11 12">
    <name type="scientific">Nitrospira moscoviensis</name>
    <dbReference type="NCBI Taxonomy" id="42253"/>
    <lineage>
        <taxon>Bacteria</taxon>
        <taxon>Pseudomonadati</taxon>
        <taxon>Nitrospirota</taxon>
        <taxon>Nitrospiria</taxon>
        <taxon>Nitrospirales</taxon>
        <taxon>Nitrospiraceae</taxon>
        <taxon>Nitrospira</taxon>
    </lineage>
</organism>
<keyword evidence="11" id="KW-0282">Flagellum</keyword>
<keyword evidence="11" id="KW-0969">Cilium</keyword>
<keyword evidence="12" id="KW-1185">Reference proteome</keyword>
<dbReference type="PANTHER" id="PTHR30033:SF1">
    <property type="entry name" value="FLAGELLAR HOOK-ASSOCIATED PROTEIN 1"/>
    <property type="match status" value="1"/>
</dbReference>
<dbReference type="SUPFAM" id="SSF64518">
    <property type="entry name" value="Phase 1 flagellin"/>
    <property type="match status" value="2"/>
</dbReference>
<dbReference type="Pfam" id="PF22638">
    <property type="entry name" value="FlgK_D1"/>
    <property type="match status" value="1"/>
</dbReference>
<dbReference type="OrthoDB" id="9802553at2"/>
<dbReference type="STRING" id="42253.NITMOv2_2176"/>
<dbReference type="NCBIfam" id="TIGR02492">
    <property type="entry name" value="flgK_ends"/>
    <property type="match status" value="1"/>
</dbReference>
<comment type="subcellular location">
    <subcellularLocation>
        <location evidence="1">Bacterial flagellum</location>
    </subcellularLocation>
    <subcellularLocation>
        <location evidence="2">Secreted</location>
    </subcellularLocation>
</comment>
<protein>
    <recommendedName>
        <fullName evidence="4">Flagellar hook-associated protein 1</fullName>
    </recommendedName>
</protein>
<evidence type="ECO:0000259" key="8">
    <source>
        <dbReference type="Pfam" id="PF00460"/>
    </source>
</evidence>
<evidence type="ECO:0000256" key="3">
    <source>
        <dbReference type="ARBA" id="ARBA00009677"/>
    </source>
</evidence>
<dbReference type="GO" id="GO:0005198">
    <property type="term" value="F:structural molecule activity"/>
    <property type="evidence" value="ECO:0007669"/>
    <property type="project" value="InterPro"/>
</dbReference>
<dbReference type="PANTHER" id="PTHR30033">
    <property type="entry name" value="FLAGELLAR HOOK-ASSOCIATED PROTEIN 1"/>
    <property type="match status" value="1"/>
</dbReference>
<evidence type="ECO:0000313" key="11">
    <source>
        <dbReference type="EMBL" id="ALA58593.1"/>
    </source>
</evidence>
<dbReference type="InterPro" id="IPR010930">
    <property type="entry name" value="Flg_bb/hook_C_dom"/>
</dbReference>
<gene>
    <name evidence="11" type="ORF">NITMOv2_2176</name>
</gene>
<keyword evidence="7" id="KW-0175">Coiled coil</keyword>
<sequence>MIGLTSLFDIARSALTTSQQALAVTGHNVANVNTPGYSRQEAVLTERPPLNSQPGMAGTGVRATAIRRYTDQFVNRQLTTVQQNLGRLTVSREELFRLQNLFGDSNNQGIAARLNDFFRGVQDVSTNPGELAARSVLLANARQLASGVNQAASDLATARQSLNLQVQQTVAEINSLSNQIAELNGKIVMAEVAGQNANDLRDQRELALNELATRVDITTVESGTGALTVFAARGQVLVEGATVRQLNAVEDPENDGLFSIGYSTGGTRPLSIDALISNGRLRSLLDVRDTTVRDLEASFDRLAATLANAVNIIHRQGYGLDGSTGLNVFGPPAVTTRPVTANQGAAAIGGGAITANSLLTFHDYEIRFSSATAYSIVDVTTGATIRGNYTGTAITALSADNPLSLVTGTNDTLTVSVDGVASGTITLAGAVSPGLSYTSGAALAQEVQAKINADAALQAAGKTVAVTYDTTTSRLVITSNNTTTASAVDVTGGTARASLGLTGGTATAASGTYTSPATLAFDGLSVTLTGAPAAGDRFEVDAYSHAARDLAVTLTNPASVATSSTRTGIPGNNANLLSLVALQHRQFASLNNGTLNDAYRTAAAGLGVAAQTADREQEAQAILKDQIDTLRAQVSGVSIDEELVNLIKFQRGFEAASRLVRITDEMFQTLLSIKP</sequence>
<feature type="domain" description="Flagellar hook-associated protein FlgK helical" evidence="10">
    <location>
        <begin position="97"/>
        <end position="329"/>
    </location>
</feature>
<evidence type="ECO:0000256" key="5">
    <source>
        <dbReference type="ARBA" id="ARBA00022525"/>
    </source>
</evidence>
<dbReference type="KEGG" id="nmv:NITMOv2_2176"/>
<keyword evidence="11" id="KW-0966">Cell projection</keyword>
<dbReference type="Proteomes" id="UP000069205">
    <property type="component" value="Chromosome"/>
</dbReference>
<dbReference type="PATRIC" id="fig|42253.5.peg.2144"/>
<evidence type="ECO:0000259" key="10">
    <source>
        <dbReference type="Pfam" id="PF22638"/>
    </source>
</evidence>
<dbReference type="GO" id="GO:0009424">
    <property type="term" value="C:bacterial-type flagellum hook"/>
    <property type="evidence" value="ECO:0007669"/>
    <property type="project" value="InterPro"/>
</dbReference>
<evidence type="ECO:0000259" key="9">
    <source>
        <dbReference type="Pfam" id="PF06429"/>
    </source>
</evidence>
<dbReference type="GO" id="GO:0044780">
    <property type="term" value="P:bacterial-type flagellum assembly"/>
    <property type="evidence" value="ECO:0007669"/>
    <property type="project" value="InterPro"/>
</dbReference>
<dbReference type="GO" id="GO:0005576">
    <property type="term" value="C:extracellular region"/>
    <property type="evidence" value="ECO:0007669"/>
    <property type="project" value="UniProtKB-SubCell"/>
</dbReference>
<dbReference type="PRINTS" id="PR01005">
    <property type="entry name" value="FLGHOOKAP1"/>
</dbReference>
<proteinExistence type="inferred from homology"/>
<evidence type="ECO:0000256" key="4">
    <source>
        <dbReference type="ARBA" id="ARBA00016244"/>
    </source>
</evidence>
<evidence type="ECO:0000256" key="6">
    <source>
        <dbReference type="ARBA" id="ARBA00023143"/>
    </source>
</evidence>
<feature type="domain" description="Flagellar basal body rod protein N-terminal" evidence="8">
    <location>
        <begin position="9"/>
        <end position="37"/>
    </location>
</feature>
<keyword evidence="6" id="KW-0975">Bacterial flagellum</keyword>
<dbReference type="EMBL" id="CP011801">
    <property type="protein sequence ID" value="ALA58593.1"/>
    <property type="molecule type" value="Genomic_DNA"/>
</dbReference>